<comment type="similarity">
    <text evidence="2 4">Belongs to the pterin-4-alpha-carbinolamine dehydratase family.</text>
</comment>
<organism evidence="5 6">
    <name type="scientific">Bradymonas sediminis</name>
    <dbReference type="NCBI Taxonomy" id="1548548"/>
    <lineage>
        <taxon>Bacteria</taxon>
        <taxon>Deltaproteobacteria</taxon>
        <taxon>Bradymonadales</taxon>
        <taxon>Bradymonadaceae</taxon>
        <taxon>Bradymonas</taxon>
    </lineage>
</organism>
<dbReference type="Pfam" id="PF01329">
    <property type="entry name" value="Pterin_4a"/>
    <property type="match status" value="1"/>
</dbReference>
<keyword evidence="3 4" id="KW-0456">Lyase</keyword>
<comment type="catalytic activity">
    <reaction evidence="1 4">
        <text>(4aS,6R)-4a-hydroxy-L-erythro-5,6,7,8-tetrahydrobiopterin = (6R)-L-erythro-6,7-dihydrobiopterin + H2O</text>
        <dbReference type="Rhea" id="RHEA:11920"/>
        <dbReference type="ChEBI" id="CHEBI:15377"/>
        <dbReference type="ChEBI" id="CHEBI:15642"/>
        <dbReference type="ChEBI" id="CHEBI:43120"/>
        <dbReference type="EC" id="4.2.1.96"/>
    </reaction>
</comment>
<evidence type="ECO:0000313" key="5">
    <source>
        <dbReference type="EMBL" id="AWV89073.1"/>
    </source>
</evidence>
<keyword evidence="6" id="KW-1185">Reference proteome</keyword>
<reference evidence="5 6" key="1">
    <citation type="submission" date="2018-06" db="EMBL/GenBank/DDBJ databases">
        <title>Lujinxingia sediminis gen. nov. sp. nov., a new facultative anaerobic member of the class Deltaproteobacteria, and proposal of Lujinxingaceae fam. nov.</title>
        <authorList>
            <person name="Guo L.-Y."/>
            <person name="Li C.-M."/>
            <person name="Wang S."/>
            <person name="Du Z.-J."/>
        </authorList>
    </citation>
    <scope>NUCLEOTIDE SEQUENCE [LARGE SCALE GENOMIC DNA]</scope>
    <source>
        <strain evidence="5 6">FA350</strain>
    </source>
</reference>
<accession>A0A2Z4FJF8</accession>
<dbReference type="AlphaFoldDB" id="A0A2Z4FJF8"/>
<evidence type="ECO:0000256" key="1">
    <source>
        <dbReference type="ARBA" id="ARBA00001554"/>
    </source>
</evidence>
<dbReference type="NCBIfam" id="NF002017">
    <property type="entry name" value="PRK00823.1-2"/>
    <property type="match status" value="1"/>
</dbReference>
<evidence type="ECO:0000256" key="4">
    <source>
        <dbReference type="HAMAP-Rule" id="MF_00434"/>
    </source>
</evidence>
<dbReference type="GO" id="GO:0006729">
    <property type="term" value="P:tetrahydrobiopterin biosynthetic process"/>
    <property type="evidence" value="ECO:0007669"/>
    <property type="project" value="InterPro"/>
</dbReference>
<dbReference type="OrthoDB" id="15077at2"/>
<dbReference type="EC" id="4.2.1.96" evidence="4"/>
<evidence type="ECO:0000256" key="2">
    <source>
        <dbReference type="ARBA" id="ARBA00006472"/>
    </source>
</evidence>
<gene>
    <name evidence="5" type="ORF">DN745_06880</name>
</gene>
<name>A0A2Z4FJF8_9DELT</name>
<dbReference type="KEGG" id="bsed:DN745_06880"/>
<dbReference type="RefSeq" id="WP_111333279.1">
    <property type="nucleotide sequence ID" value="NZ_CP030032.1"/>
</dbReference>
<dbReference type="Gene3D" id="3.30.1360.20">
    <property type="entry name" value="Transcriptional coactivator/pterin dehydratase"/>
    <property type="match status" value="1"/>
</dbReference>
<dbReference type="GO" id="GO:0008124">
    <property type="term" value="F:4-alpha-hydroxytetrahydrobiopterin dehydratase activity"/>
    <property type="evidence" value="ECO:0007669"/>
    <property type="project" value="UniProtKB-UniRule"/>
</dbReference>
<dbReference type="SUPFAM" id="SSF55248">
    <property type="entry name" value="PCD-like"/>
    <property type="match status" value="1"/>
</dbReference>
<dbReference type="InterPro" id="IPR001533">
    <property type="entry name" value="Pterin_deHydtase"/>
</dbReference>
<evidence type="ECO:0000256" key="3">
    <source>
        <dbReference type="ARBA" id="ARBA00023239"/>
    </source>
</evidence>
<dbReference type="HAMAP" id="MF_00434">
    <property type="entry name" value="Pterin_4_alpha"/>
    <property type="match status" value="1"/>
</dbReference>
<sequence>MAADLLSVEEIDEALLTLDGWEVVDDSIRRELEFDDFMEAIDFITRIAVYAEEMDHHPEIRNVYNIVSLALTTHDAGGLTQKDFDLALKIDIEA</sequence>
<dbReference type="Proteomes" id="UP000249799">
    <property type="component" value="Chromosome"/>
</dbReference>
<dbReference type="PANTHER" id="PTHR12599">
    <property type="entry name" value="PTERIN-4-ALPHA-CARBINOLAMINE DEHYDRATASE"/>
    <property type="match status" value="1"/>
</dbReference>
<dbReference type="EMBL" id="CP030032">
    <property type="protein sequence ID" value="AWV89073.1"/>
    <property type="molecule type" value="Genomic_DNA"/>
</dbReference>
<evidence type="ECO:0000313" key="6">
    <source>
        <dbReference type="Proteomes" id="UP000249799"/>
    </source>
</evidence>
<dbReference type="PANTHER" id="PTHR12599:SF0">
    <property type="entry name" value="PTERIN-4-ALPHA-CARBINOLAMINE DEHYDRATASE"/>
    <property type="match status" value="1"/>
</dbReference>
<dbReference type="InterPro" id="IPR036428">
    <property type="entry name" value="PCD_sf"/>
</dbReference>
<protein>
    <recommendedName>
        <fullName evidence="4">Putative pterin-4-alpha-carbinolamine dehydratase</fullName>
        <shortName evidence="4">PHS</shortName>
        <ecNumber evidence="4">4.2.1.96</ecNumber>
    </recommendedName>
    <alternativeName>
        <fullName evidence="4">4-alpha-hydroxy-tetrahydropterin dehydratase</fullName>
    </alternativeName>
    <alternativeName>
        <fullName evidence="4">Pterin carbinolamine dehydratase</fullName>
        <shortName evidence="4">PCD</shortName>
    </alternativeName>
</protein>
<proteinExistence type="inferred from homology"/>